<dbReference type="RefSeq" id="WP_146164489.1">
    <property type="nucleotide sequence ID" value="NZ_QAON01000033.1"/>
</dbReference>
<dbReference type="OrthoDB" id="70513at2"/>
<proteinExistence type="predicted"/>
<comment type="caution">
    <text evidence="1">The sequence shown here is derived from an EMBL/GenBank/DDBJ whole genome shotgun (WGS) entry which is preliminary data.</text>
</comment>
<sequence>MNNKSVLIALHGMGTHTEDSLKKEIVDAANNALRRYPNYESRNIEDSVIIKPIEYNSIFEETRQKISNANQPISQFLKNHDKNLSPHFLSDIVNAEESLGQESNFNTHWLDVILYMTAIGERVRHHVALKLLEIIKEATAQQQNIHLLGHSLGTSVLHDVLWKLYTGGVIDKSGKKHTLDATDNKLRSIWMFANVSVLVSRFSSISPHPLTTIVKPGANSNGCTEIFANIHHKYDPFTIPYAFKVSQNDGWIPPDIWQKDYIDILTEKITRTDTHSLGGYIEDPAVTYPFLSQIIPLGTQKFSPSLTEWQEGNAKIKILLGKENLLTELKNKAKSVKSLSDFIQLGETFQKAIKTQ</sequence>
<gene>
    <name evidence="1" type="ORF">C8N29_1337</name>
</gene>
<evidence type="ECO:0000313" key="2">
    <source>
        <dbReference type="Proteomes" id="UP000244223"/>
    </source>
</evidence>
<accession>A0A2T5ISA9</accession>
<dbReference type="EMBL" id="QAON01000033">
    <property type="protein sequence ID" value="PTQ86728.1"/>
    <property type="molecule type" value="Genomic_DNA"/>
</dbReference>
<dbReference type="Proteomes" id="UP000244223">
    <property type="component" value="Unassembled WGS sequence"/>
</dbReference>
<reference evidence="1 2" key="1">
    <citation type="submission" date="2018-04" db="EMBL/GenBank/DDBJ databases">
        <title>Genomic Encyclopedia of Archaeal and Bacterial Type Strains, Phase II (KMG-II): from individual species to whole genera.</title>
        <authorList>
            <person name="Goeker M."/>
        </authorList>
    </citation>
    <scope>NUCLEOTIDE SEQUENCE [LARGE SCALE GENOMIC DNA]</scope>
    <source>
        <strain evidence="1 2">DSM 5822</strain>
    </source>
</reference>
<dbReference type="AlphaFoldDB" id="A0A2T5ISA9"/>
<protein>
    <recommendedName>
        <fullName evidence="3">Alpha/beta hydrolase family protein DUF900</fullName>
    </recommendedName>
</protein>
<evidence type="ECO:0000313" key="1">
    <source>
        <dbReference type="EMBL" id="PTQ86728.1"/>
    </source>
</evidence>
<keyword evidence="2" id="KW-1185">Reference proteome</keyword>
<organism evidence="1 2">
    <name type="scientific">Agitococcus lubricus</name>
    <dbReference type="NCBI Taxonomy" id="1077255"/>
    <lineage>
        <taxon>Bacteria</taxon>
        <taxon>Pseudomonadati</taxon>
        <taxon>Pseudomonadota</taxon>
        <taxon>Gammaproteobacteria</taxon>
        <taxon>Moraxellales</taxon>
        <taxon>Moraxellaceae</taxon>
        <taxon>Agitococcus</taxon>
    </lineage>
</organism>
<evidence type="ECO:0008006" key="3">
    <source>
        <dbReference type="Google" id="ProtNLM"/>
    </source>
</evidence>
<name>A0A2T5ISA9_9GAMM</name>